<dbReference type="InterPro" id="IPR023214">
    <property type="entry name" value="HAD_sf"/>
</dbReference>
<reference evidence="1 2" key="1">
    <citation type="submission" date="2019-02" db="EMBL/GenBank/DDBJ databases">
        <title>Draft genome sequence of Muricauda sp. 176CP4-71.</title>
        <authorList>
            <person name="Park J.-S."/>
        </authorList>
    </citation>
    <scope>NUCLEOTIDE SEQUENCE [LARGE SCALE GENOMIC DNA]</scope>
    <source>
        <strain evidence="1 2">176CP4-71</strain>
    </source>
</reference>
<dbReference type="InterPro" id="IPR006379">
    <property type="entry name" value="HAD-SF_hydro_IIB"/>
</dbReference>
<dbReference type="Gene3D" id="3.30.1240.10">
    <property type="match status" value="1"/>
</dbReference>
<dbReference type="EMBL" id="SGIU01000003">
    <property type="protein sequence ID" value="TAI46605.1"/>
    <property type="molecule type" value="Genomic_DNA"/>
</dbReference>
<dbReference type="Proteomes" id="UP000291981">
    <property type="component" value="Unassembled WGS sequence"/>
</dbReference>
<dbReference type="PANTHER" id="PTHR10000">
    <property type="entry name" value="PHOSPHOSERINE PHOSPHATASE"/>
    <property type="match status" value="1"/>
</dbReference>
<dbReference type="GO" id="GO:0005829">
    <property type="term" value="C:cytosol"/>
    <property type="evidence" value="ECO:0007669"/>
    <property type="project" value="TreeGrafter"/>
</dbReference>
<evidence type="ECO:0000313" key="1">
    <source>
        <dbReference type="EMBL" id="TAI46605.1"/>
    </source>
</evidence>
<dbReference type="RefSeq" id="WP_130615807.1">
    <property type="nucleotide sequence ID" value="NZ_SGIU01000003.1"/>
</dbReference>
<keyword evidence="2" id="KW-1185">Reference proteome</keyword>
<dbReference type="Pfam" id="PF08282">
    <property type="entry name" value="Hydrolase_3"/>
    <property type="match status" value="1"/>
</dbReference>
<dbReference type="NCBIfam" id="TIGR00099">
    <property type="entry name" value="Cof-subfamily"/>
    <property type="match status" value="1"/>
</dbReference>
<dbReference type="SFLD" id="SFLDS00003">
    <property type="entry name" value="Haloacid_Dehalogenase"/>
    <property type="match status" value="1"/>
</dbReference>
<dbReference type="InterPro" id="IPR000150">
    <property type="entry name" value="Cof"/>
</dbReference>
<comment type="caution">
    <text evidence="1">The sequence shown here is derived from an EMBL/GenBank/DDBJ whole genome shotgun (WGS) entry which is preliminary data.</text>
</comment>
<evidence type="ECO:0000313" key="2">
    <source>
        <dbReference type="Proteomes" id="UP000291981"/>
    </source>
</evidence>
<protein>
    <submittedName>
        <fullName evidence="1">HAD family phosphatase</fullName>
    </submittedName>
</protein>
<dbReference type="AlphaFoldDB" id="A0A4Q8Q8P7"/>
<dbReference type="PANTHER" id="PTHR10000:SF8">
    <property type="entry name" value="HAD SUPERFAMILY HYDROLASE-LIKE, TYPE 3"/>
    <property type="match status" value="1"/>
</dbReference>
<dbReference type="SUPFAM" id="SSF56784">
    <property type="entry name" value="HAD-like"/>
    <property type="match status" value="1"/>
</dbReference>
<dbReference type="CDD" id="cd07516">
    <property type="entry name" value="HAD_Pase"/>
    <property type="match status" value="1"/>
</dbReference>
<dbReference type="InterPro" id="IPR036412">
    <property type="entry name" value="HAD-like_sf"/>
</dbReference>
<dbReference type="PROSITE" id="PS01228">
    <property type="entry name" value="COF_1"/>
    <property type="match status" value="1"/>
</dbReference>
<organism evidence="1 2">
    <name type="scientific">Flagellimonas allohymeniacidonis</name>
    <dbReference type="NCBI Taxonomy" id="2517819"/>
    <lineage>
        <taxon>Bacteria</taxon>
        <taxon>Pseudomonadati</taxon>
        <taxon>Bacteroidota</taxon>
        <taxon>Flavobacteriia</taxon>
        <taxon>Flavobacteriales</taxon>
        <taxon>Flavobacteriaceae</taxon>
        <taxon>Flagellimonas</taxon>
    </lineage>
</organism>
<name>A0A4Q8Q8P7_9FLAO</name>
<gene>
    <name evidence="1" type="ORF">EW142_16120</name>
</gene>
<sequence length="270" mass="30242">MAQHLKQFKIVCSDLDGTLLSTKNDVSDFTVSIIQQIKDKVMIILVSARMPKSIQYLQQRMGIENHPTICYNGALIQHEGKTLYSETISGETLKGIAEISKSMGIKLGLYSDDDWFVSETSERVQKEIFNTKTYPIFENTEVTLSRWTSKKKGAHKIMLMGQEEVLDRVFSELETKFANQVHSYRSSDTIIEMSPKKASKLSAITSLLAPNETLDDILAFGDNYNDIEMIQKVGFGVAVGNARNEVKAVADAVTYANTEDGVAKFLHDRL</sequence>
<proteinExistence type="predicted"/>
<dbReference type="SFLD" id="SFLDG01140">
    <property type="entry name" value="C2.B:_Phosphomannomutase_and_P"/>
    <property type="match status" value="1"/>
</dbReference>
<accession>A0A4Q8Q8P7</accession>
<dbReference type="OrthoDB" id="9814970at2"/>
<dbReference type="GO" id="GO:0000287">
    <property type="term" value="F:magnesium ion binding"/>
    <property type="evidence" value="ECO:0007669"/>
    <property type="project" value="TreeGrafter"/>
</dbReference>
<dbReference type="Gene3D" id="3.40.50.1000">
    <property type="entry name" value="HAD superfamily/HAD-like"/>
    <property type="match status" value="1"/>
</dbReference>
<dbReference type="GO" id="GO:0016791">
    <property type="term" value="F:phosphatase activity"/>
    <property type="evidence" value="ECO:0007669"/>
    <property type="project" value="TreeGrafter"/>
</dbReference>
<dbReference type="NCBIfam" id="TIGR01484">
    <property type="entry name" value="HAD-SF-IIB"/>
    <property type="match status" value="1"/>
</dbReference>